<dbReference type="Pfam" id="PF08238">
    <property type="entry name" value="Sel1"/>
    <property type="match status" value="16"/>
</dbReference>
<evidence type="ECO:0000313" key="4">
    <source>
        <dbReference type="Proteomes" id="UP001470230"/>
    </source>
</evidence>
<evidence type="ECO:0000256" key="1">
    <source>
        <dbReference type="ARBA" id="ARBA00038101"/>
    </source>
</evidence>
<dbReference type="InterPro" id="IPR001245">
    <property type="entry name" value="Ser-Thr/Tyr_kinase_cat_dom"/>
</dbReference>
<dbReference type="InterPro" id="IPR006597">
    <property type="entry name" value="Sel1-like"/>
</dbReference>
<dbReference type="SUPFAM" id="SSF56112">
    <property type="entry name" value="Protein kinase-like (PK-like)"/>
    <property type="match status" value="1"/>
</dbReference>
<dbReference type="InterPro" id="IPR011009">
    <property type="entry name" value="Kinase-like_dom_sf"/>
</dbReference>
<evidence type="ECO:0000259" key="2">
    <source>
        <dbReference type="PROSITE" id="PS50011"/>
    </source>
</evidence>
<accession>A0ABR2KDC8</accession>
<feature type="domain" description="Protein kinase" evidence="2">
    <location>
        <begin position="7"/>
        <end position="289"/>
    </location>
</feature>
<sequence>MLKESDFKTISEFPASEYGKLAIVANNKGEKYRKKMIELKFGKEKYKLEFQRAINTLIRMNHPTINRISFYSLPDCNNIQKEIYPISIFSDYEVNGSLADLMQLISNGENIEKWDSTHKMITIFGIAAALMYIHGCRIIYRNLKSTNVLFNSEYEPKLADFNFSRPPHFNMDSLTLDSTLITIPYDEDTEKTPLHAAPEILDNLPFNNKVDVYSYGVLLYELFVNKEPDFGMDDQEAIRSSITIGHRPPIPADLVPPSYQKLISECWDNKSSNRPSFKSIVRRLAQPEYILPDVDFDKYIEYTKKTLDDRFLLKDTDMKTQGPRADEIQKKADSGDVESQYKYGLILETGDGAIRNTREAMKYYKMACFNKKGHHLPSMHALARLYESQQKWEEAEVLFRTAADEGYKESQFHYAVMLKNGSGAVEKDIFKAAKFFKLAADQGEIDAQNFYANILLTGEGVMMNKKLAAEYFKKAADQGDGDSQNSYAMLLKNGCDGEITKNRSLAKEYLRKSAESGDINGMLNYADFLTEEVDPNDQSKKNQMKMKHAAYYYLKSSRLGNQTAKEKYDQIGIEISQEDEEFYANLHGSDEYPNEDEDNANNNDEKQLLEAAEKGDADSQYKYSMILLNKQKRSQAALTYLEKAADQNHVQAMLQLGYMLRDSIGIERDPKRARKLFQRASEQGSADAMAAYGFMRYKGLGFSNPNKEEGKEYLQKAAELQSSDGIAFLGKVLEEDDPRRSEELLKESCKLGNSNGEYYLAILNRKKNEENDRNALEVESLLRSSASKGNVEAQYEVALIDNDLEMLKVSADRGVEGASFSYANKIKEFDFDQSLFYYTKAAEQENSPAAMVEAAKCLWTSKPHKSSTFLKNAIKYKFPQAYTLYGRYLIEQKEKKDKNSLIMSHLSNFDENDIDLDTFDVDLNDDQESKQKVEEEAAHYYHLGASLNDPKGMLYYGLAFRDGVGVSKNYSKAHKYLKKSADNGDVEGMVQLALFTDDEQESLEYFTRAAKFNADRWSDEARYYLAMIYKDQGRYTESFQLLEKAAKNGHEDAMFQVAVFYQNGIGVPQNDAQAMNYYALSANSPNPKAAAQFNFALMLKKQSDQQKQQVEAPIELKDIFRRRSKISHFNSTPLCDTIKLYDSIESFESVGVVFDTDTNCENDSNRRIVKNNLTRAAKYFRAAALQGDAEAMNNYGLMLMKGEGVPQNLKEAQKYFQMSSDRGNSFGQNNLGILVKNVEPNKATHLFKLSAQQNNLSGMNNYGLMLMSKNYSENDRIEALSMFKAAADQGHPNAMFNYASLIIKEIKKGFVIYDDDGSLISIENVMEKYMKKSAELGDIDAMNSYGSFLFKNKKDSKTAQIYFREAVEAGSSTGMNKLATLIKFQLDDAENDAIDDFEEKKNEMMDLYQRAAELENTVAMNNLALLYYNGLYVKKDVQKAKEIYKKAMNLGDAKASKIYKSICSPRKKK</sequence>
<organism evidence="3 4">
    <name type="scientific">Tritrichomonas musculus</name>
    <dbReference type="NCBI Taxonomy" id="1915356"/>
    <lineage>
        <taxon>Eukaryota</taxon>
        <taxon>Metamonada</taxon>
        <taxon>Parabasalia</taxon>
        <taxon>Tritrichomonadida</taxon>
        <taxon>Tritrichomonadidae</taxon>
        <taxon>Tritrichomonas</taxon>
    </lineage>
</organism>
<dbReference type="Gene3D" id="1.10.510.10">
    <property type="entry name" value="Transferase(Phosphotransferase) domain 1"/>
    <property type="match status" value="1"/>
</dbReference>
<dbReference type="InterPro" id="IPR011990">
    <property type="entry name" value="TPR-like_helical_dom_sf"/>
</dbReference>
<dbReference type="PANTHER" id="PTHR11102">
    <property type="entry name" value="SEL-1-LIKE PROTEIN"/>
    <property type="match status" value="1"/>
</dbReference>
<dbReference type="Pfam" id="PF13374">
    <property type="entry name" value="TPR_10"/>
    <property type="match status" value="1"/>
</dbReference>
<dbReference type="EMBL" id="JAPFFF010000006">
    <property type="protein sequence ID" value="KAK8888437.1"/>
    <property type="molecule type" value="Genomic_DNA"/>
</dbReference>
<protein>
    <recommendedName>
        <fullName evidence="2">Protein kinase domain-containing protein</fullName>
    </recommendedName>
</protein>
<gene>
    <name evidence="3" type="ORF">M9Y10_039514</name>
</gene>
<dbReference type="InterPro" id="IPR050767">
    <property type="entry name" value="Sel1_AlgK"/>
</dbReference>
<comment type="similarity">
    <text evidence="1">Belongs to the sel-1 family.</text>
</comment>
<dbReference type="PROSITE" id="PS50011">
    <property type="entry name" value="PROTEIN_KINASE_DOM"/>
    <property type="match status" value="1"/>
</dbReference>
<dbReference type="Gene3D" id="1.25.40.10">
    <property type="entry name" value="Tetratricopeptide repeat domain"/>
    <property type="match status" value="5"/>
</dbReference>
<dbReference type="SMART" id="SM00671">
    <property type="entry name" value="SEL1"/>
    <property type="match status" value="20"/>
</dbReference>
<keyword evidence="4" id="KW-1185">Reference proteome</keyword>
<evidence type="ECO:0000313" key="3">
    <source>
        <dbReference type="EMBL" id="KAK8888437.1"/>
    </source>
</evidence>
<dbReference type="InterPro" id="IPR000719">
    <property type="entry name" value="Prot_kinase_dom"/>
</dbReference>
<reference evidence="3 4" key="1">
    <citation type="submission" date="2024-04" db="EMBL/GenBank/DDBJ databases">
        <title>Tritrichomonas musculus Genome.</title>
        <authorList>
            <person name="Alves-Ferreira E."/>
            <person name="Grigg M."/>
            <person name="Lorenzi H."/>
            <person name="Galac M."/>
        </authorList>
    </citation>
    <scope>NUCLEOTIDE SEQUENCE [LARGE SCALE GENOMIC DNA]</scope>
    <source>
        <strain evidence="3 4">EAF2021</strain>
    </source>
</reference>
<dbReference type="Proteomes" id="UP001470230">
    <property type="component" value="Unassembled WGS sequence"/>
</dbReference>
<dbReference type="Pfam" id="PF07714">
    <property type="entry name" value="PK_Tyr_Ser-Thr"/>
    <property type="match status" value="1"/>
</dbReference>
<dbReference type="SUPFAM" id="SSF81901">
    <property type="entry name" value="HCP-like"/>
    <property type="match status" value="6"/>
</dbReference>
<proteinExistence type="inferred from homology"/>
<name>A0ABR2KDC8_9EUKA</name>
<comment type="caution">
    <text evidence="3">The sequence shown here is derived from an EMBL/GenBank/DDBJ whole genome shotgun (WGS) entry which is preliminary data.</text>
</comment>
<dbReference type="PANTHER" id="PTHR11102:SF160">
    <property type="entry name" value="ERAD-ASSOCIATED E3 UBIQUITIN-PROTEIN LIGASE COMPONENT HRD3"/>
    <property type="match status" value="1"/>
</dbReference>